<dbReference type="PANTHER" id="PTHR43130">
    <property type="entry name" value="ARAC-FAMILY TRANSCRIPTIONAL REGULATOR"/>
    <property type="match status" value="1"/>
</dbReference>
<evidence type="ECO:0000313" key="10">
    <source>
        <dbReference type="Proteomes" id="UP000234439"/>
    </source>
</evidence>
<evidence type="ECO:0000313" key="14">
    <source>
        <dbReference type="Proteomes" id="UP000259975"/>
    </source>
</evidence>
<dbReference type="Proteomes" id="UP000255518">
    <property type="component" value="Unassembled WGS sequence"/>
</dbReference>
<organism evidence="7 14">
    <name type="scientific">Klebsiella pneumoniae</name>
    <dbReference type="NCBI Taxonomy" id="573"/>
    <lineage>
        <taxon>Bacteria</taxon>
        <taxon>Pseudomonadati</taxon>
        <taxon>Pseudomonadota</taxon>
        <taxon>Gammaproteobacteria</taxon>
        <taxon>Enterobacterales</taxon>
        <taxon>Enterobacteriaceae</taxon>
        <taxon>Klebsiella/Raoultella group</taxon>
        <taxon>Klebsiella</taxon>
        <taxon>Klebsiella pneumoniae complex</taxon>
    </lineage>
</organism>
<dbReference type="InterPro" id="IPR009057">
    <property type="entry name" value="Homeodomain-like_sf"/>
</dbReference>
<evidence type="ECO:0000313" key="6">
    <source>
        <dbReference type="EMBL" id="STT00213.1"/>
    </source>
</evidence>
<dbReference type="Pfam" id="PF01965">
    <property type="entry name" value="DJ-1_PfpI"/>
    <property type="match status" value="1"/>
</dbReference>
<reference evidence="4 15" key="4">
    <citation type="submission" date="2020-02" db="EMBL/GenBank/DDBJ databases">
        <title>Klebsiella pneumoniae genome sequencing and assembly.</title>
        <authorList>
            <person name="Starkova P.S."/>
            <person name="Sulyan O.S."/>
            <person name="Likholetova D.V."/>
            <person name="Ageevets V.A."/>
            <person name="Lazareva I.V."/>
            <person name="Sopova J.V."/>
            <person name="Sidorenko S.V."/>
        </authorList>
    </citation>
    <scope>NUCLEOTIDE SEQUENCE [LARGE SCALE GENOMIC DNA]</scope>
    <source>
        <strain evidence="4 15">2429</strain>
    </source>
</reference>
<dbReference type="Proteomes" id="UP000258253">
    <property type="component" value="Unassembled WGS sequence"/>
</dbReference>
<keyword evidence="1" id="KW-0805">Transcription regulation</keyword>
<name>A0A0C7KDM8_KLEPN</name>
<dbReference type="CDD" id="cd03137">
    <property type="entry name" value="GATase1_AraC_1"/>
    <property type="match status" value="1"/>
</dbReference>
<dbReference type="EMBL" id="ULCI01000016">
    <property type="protein sequence ID" value="SYR44688.1"/>
    <property type="molecule type" value="Genomic_DNA"/>
</dbReference>
<sequence>MKLTDVAIVAVEGFSPFHYAVPCMLFGDSVSEIKRFNLHICAERPGLLRARDGFALYATGDFAALEQADIVVVPYWGEVDRRPPQALLDSLVRARDNGAEIVGLCLGAFVLGYAELLDGRRAATHWEFEQDFQRRFPQVQLDINALYVDDQRIITSAGTAAALDCCLYIIRQRFGSLAANQIARRMIVSPHREGGQAQFIAQPVPKNTRDARINCLLDYLQQHIAEPHSLDSLARVVAMSRRTLTRHFARATGMSITDWLTAERLRRSQTLLEAGDLPVEQVAEAVGYLSAVTWRQQFKARFGVSPTEWRRTFRRGA</sequence>
<evidence type="ECO:0000313" key="11">
    <source>
        <dbReference type="Proteomes" id="UP000255518"/>
    </source>
</evidence>
<evidence type="ECO:0000313" key="15">
    <source>
        <dbReference type="Proteomes" id="UP000479475"/>
    </source>
</evidence>
<feature type="domain" description="HTH araC/xylS-type" evidence="3">
    <location>
        <begin position="214"/>
        <end position="312"/>
    </location>
</feature>
<dbReference type="Proteomes" id="UP000259975">
    <property type="component" value="Unassembled WGS sequence"/>
</dbReference>
<dbReference type="EMBL" id="JAAKYD010000021">
    <property type="protein sequence ID" value="NGN74566.1"/>
    <property type="molecule type" value="Genomic_DNA"/>
</dbReference>
<proteinExistence type="predicted"/>
<evidence type="ECO:0000313" key="13">
    <source>
        <dbReference type="Proteomes" id="UP000258673"/>
    </source>
</evidence>
<gene>
    <name evidence="7" type="primary">marA_1</name>
    <name evidence="8" type="synonym">marA_2</name>
    <name evidence="5" type="ORF">B6I68_16830</name>
    <name evidence="4" type="ORF">G4V31_20895</name>
    <name evidence="6" type="ORF">NCTC13443_00461</name>
    <name evidence="7" type="ORF">SAMEA3499901_00398</name>
    <name evidence="8" type="ORF">SAMEA3515122_02592</name>
    <name evidence="9" type="ORF">SAMEA3538828_03888</name>
</gene>
<reference evidence="6 11" key="2">
    <citation type="submission" date="2018-06" db="EMBL/GenBank/DDBJ databases">
        <authorList>
            <consortium name="Pathogen Informatics"/>
            <person name="Doyle S."/>
        </authorList>
    </citation>
    <scope>NUCLEOTIDE SEQUENCE [LARGE SCALE GENOMIC DNA]</scope>
    <source>
        <strain evidence="6 11">NCTC13443</strain>
    </source>
</reference>
<dbReference type="RefSeq" id="WP_004181555.1">
    <property type="nucleotide sequence ID" value="NZ_AP018750.1"/>
</dbReference>
<dbReference type="Pfam" id="PF12833">
    <property type="entry name" value="HTH_18"/>
    <property type="match status" value="1"/>
</dbReference>
<evidence type="ECO:0000313" key="9">
    <source>
        <dbReference type="EMBL" id="SYR44688.1"/>
    </source>
</evidence>
<evidence type="ECO:0000313" key="8">
    <source>
        <dbReference type="EMBL" id="SYH32269.1"/>
    </source>
</evidence>
<dbReference type="EMBL" id="UKGE01000002">
    <property type="protein sequence ID" value="SXN29099.1"/>
    <property type="molecule type" value="Genomic_DNA"/>
</dbReference>
<dbReference type="Gene3D" id="3.40.50.880">
    <property type="match status" value="1"/>
</dbReference>
<dbReference type="InterPro" id="IPR052158">
    <property type="entry name" value="INH-QAR"/>
</dbReference>
<reference evidence="12 13" key="3">
    <citation type="submission" date="2018-08" db="EMBL/GenBank/DDBJ databases">
        <authorList>
            <consortium name="Pathogen Informatics"/>
        </authorList>
    </citation>
    <scope>NUCLEOTIDE SEQUENCE [LARGE SCALE GENOMIC DNA]</scope>
    <source>
        <strain evidence="7 14">EuSCAPE_AT029</strain>
        <strain evidence="9 12">EuSCAPE_HU047</strain>
        <strain evidence="8 13">EuSCAPE_IT093</strain>
    </source>
</reference>
<dbReference type="PROSITE" id="PS01124">
    <property type="entry name" value="HTH_ARAC_FAMILY_2"/>
    <property type="match status" value="1"/>
</dbReference>
<protein>
    <submittedName>
        <fullName evidence="7">AraC family transcriptional regulator</fullName>
    </submittedName>
    <submittedName>
        <fullName evidence="4">Helix-turn-helix domain-containing protein</fullName>
    </submittedName>
</protein>
<dbReference type="SUPFAM" id="SSF46689">
    <property type="entry name" value="Homeodomain-like"/>
    <property type="match status" value="2"/>
</dbReference>
<dbReference type="InterPro" id="IPR018060">
    <property type="entry name" value="HTH_AraC"/>
</dbReference>
<evidence type="ECO:0000256" key="2">
    <source>
        <dbReference type="ARBA" id="ARBA00023163"/>
    </source>
</evidence>
<evidence type="ECO:0000313" key="5">
    <source>
        <dbReference type="EMBL" id="PLE26557.1"/>
    </source>
</evidence>
<dbReference type="Proteomes" id="UP000479475">
    <property type="component" value="Unassembled WGS sequence"/>
</dbReference>
<dbReference type="GO" id="GO:0043565">
    <property type="term" value="F:sequence-specific DNA binding"/>
    <property type="evidence" value="ECO:0007669"/>
    <property type="project" value="InterPro"/>
</dbReference>
<evidence type="ECO:0000259" key="3">
    <source>
        <dbReference type="PROSITE" id="PS01124"/>
    </source>
</evidence>
<dbReference type="SUPFAM" id="SSF52317">
    <property type="entry name" value="Class I glutamine amidotransferase-like"/>
    <property type="match status" value="1"/>
</dbReference>
<dbReference type="Proteomes" id="UP000258673">
    <property type="component" value="Unassembled WGS sequence"/>
</dbReference>
<keyword evidence="2" id="KW-0804">Transcription</keyword>
<dbReference type="InterPro" id="IPR002818">
    <property type="entry name" value="DJ-1/PfpI"/>
</dbReference>
<dbReference type="KEGG" id="kpx:PMK1_01531"/>
<dbReference type="EMBL" id="NCMJ01000091">
    <property type="protein sequence ID" value="PLE26557.1"/>
    <property type="molecule type" value="Genomic_DNA"/>
</dbReference>
<evidence type="ECO:0000256" key="1">
    <source>
        <dbReference type="ARBA" id="ARBA00023015"/>
    </source>
</evidence>
<dbReference type="Gene3D" id="1.10.10.60">
    <property type="entry name" value="Homeodomain-like"/>
    <property type="match status" value="1"/>
</dbReference>
<evidence type="ECO:0000313" key="4">
    <source>
        <dbReference type="EMBL" id="NGN74566.1"/>
    </source>
</evidence>
<reference evidence="5 10" key="1">
    <citation type="journal article" date="2017" name="J. Infect. Dis.">
        <title>An Analysis of the Epidemic of Klebsiella pneumoniae Carbapenemase-Producing K. pneumoniae: Convergence of Two Evolutionary Mechanisms Creates the Perfect Storm.</title>
        <authorList>
            <person name="Rojas L.J."/>
            <person name="Weinstock G.M."/>
            <person name="De La Cadena E."/>
            <person name="Diaz L."/>
            <person name="Rios R."/>
            <person name="Hanson B.M."/>
            <person name="Brown J.S."/>
            <person name="Vats P."/>
            <person name="Phillips D.S."/>
            <person name="Nguyen H."/>
            <person name="Hujer K.M."/>
            <person name="Correa A."/>
            <person name="Adams M.D."/>
            <person name="Perez F."/>
            <person name="Sodergren E."/>
            <person name="Narechania A."/>
            <person name="Planet P.J."/>
            <person name="Villegas M.V."/>
            <person name="Bonomo R.A."/>
            <person name="Arias C.A."/>
        </authorList>
    </citation>
    <scope>NUCLEOTIDE SEQUENCE [LARGE SCALE GENOMIC DNA]</scope>
    <source>
        <strain evidence="5 10">COL-Kpn30</strain>
    </source>
</reference>
<dbReference type="PANTHER" id="PTHR43130:SF3">
    <property type="entry name" value="HTH-TYPE TRANSCRIPTIONAL REGULATOR RV1931C"/>
    <property type="match status" value="1"/>
</dbReference>
<dbReference type="EMBL" id="UGKT01000001">
    <property type="protein sequence ID" value="STT00213.1"/>
    <property type="molecule type" value="Genomic_DNA"/>
</dbReference>
<dbReference type="InterPro" id="IPR029062">
    <property type="entry name" value="Class_I_gatase-like"/>
</dbReference>
<dbReference type="EMBL" id="UKUT01000005">
    <property type="protein sequence ID" value="SYH32269.1"/>
    <property type="molecule type" value="Genomic_DNA"/>
</dbReference>
<accession>A0A0C7KDM8</accession>
<dbReference type="AlphaFoldDB" id="A0A0C7KDM8"/>
<evidence type="ECO:0000313" key="7">
    <source>
        <dbReference type="EMBL" id="SXN29099.1"/>
    </source>
</evidence>
<dbReference type="SMART" id="SM00342">
    <property type="entry name" value="HTH_ARAC"/>
    <property type="match status" value="1"/>
</dbReference>
<evidence type="ECO:0000313" key="12">
    <source>
        <dbReference type="Proteomes" id="UP000258253"/>
    </source>
</evidence>
<dbReference type="Proteomes" id="UP000234439">
    <property type="component" value="Unassembled WGS sequence"/>
</dbReference>
<dbReference type="GO" id="GO:0003700">
    <property type="term" value="F:DNA-binding transcription factor activity"/>
    <property type="evidence" value="ECO:0007669"/>
    <property type="project" value="InterPro"/>
</dbReference>